<organism evidence="2 3">
    <name type="scientific">Reticulomyxa filosa</name>
    <dbReference type="NCBI Taxonomy" id="46433"/>
    <lineage>
        <taxon>Eukaryota</taxon>
        <taxon>Sar</taxon>
        <taxon>Rhizaria</taxon>
        <taxon>Retaria</taxon>
        <taxon>Foraminifera</taxon>
        <taxon>Monothalamids</taxon>
        <taxon>Reticulomyxidae</taxon>
        <taxon>Reticulomyxa</taxon>
    </lineage>
</organism>
<evidence type="ECO:0000256" key="1">
    <source>
        <dbReference type="SAM" id="Phobius"/>
    </source>
</evidence>
<comment type="caution">
    <text evidence="2">The sequence shown here is derived from an EMBL/GenBank/DDBJ whole genome shotgun (WGS) entry which is preliminary data.</text>
</comment>
<keyword evidence="1" id="KW-0472">Membrane</keyword>
<accession>X6MUB0</accession>
<dbReference type="EMBL" id="ASPP01017418">
    <property type="protein sequence ID" value="ETO17032.1"/>
    <property type="molecule type" value="Genomic_DNA"/>
</dbReference>
<name>X6MUB0_RETFI</name>
<dbReference type="AlphaFoldDB" id="X6MUB0"/>
<proteinExistence type="predicted"/>
<feature type="transmembrane region" description="Helical" evidence="1">
    <location>
        <begin position="121"/>
        <end position="141"/>
    </location>
</feature>
<keyword evidence="1" id="KW-0812">Transmembrane</keyword>
<evidence type="ECO:0000313" key="3">
    <source>
        <dbReference type="Proteomes" id="UP000023152"/>
    </source>
</evidence>
<gene>
    <name evidence="2" type="ORF">RFI_20305</name>
</gene>
<keyword evidence="3" id="KW-1185">Reference proteome</keyword>
<feature type="transmembrane region" description="Helical" evidence="1">
    <location>
        <begin position="81"/>
        <end position="101"/>
    </location>
</feature>
<reference evidence="2 3" key="1">
    <citation type="journal article" date="2013" name="Curr. Biol.">
        <title>The Genome of the Foraminiferan Reticulomyxa filosa.</title>
        <authorList>
            <person name="Glockner G."/>
            <person name="Hulsmann N."/>
            <person name="Schleicher M."/>
            <person name="Noegel A.A."/>
            <person name="Eichinger L."/>
            <person name="Gallinger C."/>
            <person name="Pawlowski J."/>
            <person name="Sierra R."/>
            <person name="Euteneuer U."/>
            <person name="Pillet L."/>
            <person name="Moustafa A."/>
            <person name="Platzer M."/>
            <person name="Groth M."/>
            <person name="Szafranski K."/>
            <person name="Schliwa M."/>
        </authorList>
    </citation>
    <scope>NUCLEOTIDE SEQUENCE [LARGE SCALE GENOMIC DNA]</scope>
</reference>
<feature type="transmembrane region" description="Helical" evidence="1">
    <location>
        <begin position="6"/>
        <end position="27"/>
    </location>
</feature>
<sequence>MFIFLFIFFVMGVGVTILCLQIIRSFYATKKKRWRDKHTLLETIKACIGSIQYCEKTLLSLIDLLWNLTLKYNKKRGHIPLYRLQIIMFNFTFLELFSKVFNVDYTSVFVWSTFFSNGVVILESWIYIDSIFSFSAAVTLLQRSTLVNKLSDGVTCCRILFCYVVRRAKTIFVMSKRTFSKKGKIFSLLQKNHYARKSCFAKKYQNIQKIATFTFFKINIYEL</sequence>
<evidence type="ECO:0000313" key="2">
    <source>
        <dbReference type="EMBL" id="ETO17032.1"/>
    </source>
</evidence>
<keyword evidence="1" id="KW-1133">Transmembrane helix</keyword>
<dbReference type="Proteomes" id="UP000023152">
    <property type="component" value="Unassembled WGS sequence"/>
</dbReference>
<protein>
    <submittedName>
        <fullName evidence="2">Uncharacterized protein</fullName>
    </submittedName>
</protein>